<feature type="non-terminal residue" evidence="4">
    <location>
        <position position="1"/>
    </location>
</feature>
<dbReference type="Pfam" id="PF01326">
    <property type="entry name" value="PPDK_N"/>
    <property type="match status" value="1"/>
</dbReference>
<dbReference type="Gene3D" id="3.30.470.20">
    <property type="entry name" value="ATP-grasp fold, B domain"/>
    <property type="match status" value="1"/>
</dbReference>
<dbReference type="PANTHER" id="PTHR43615">
    <property type="entry name" value="PHOSPHOENOLPYRUVATE SYNTHASE-RELATED"/>
    <property type="match status" value="1"/>
</dbReference>
<reference evidence="4" key="2">
    <citation type="submission" date="2020-01" db="EMBL/GenBank/DDBJ databases">
        <authorList>
            <person name="Campanaro S."/>
        </authorList>
    </citation>
    <scope>NUCLEOTIDE SEQUENCE</scope>
    <source>
        <strain evidence="4">AS06rmzACSIP_7</strain>
    </source>
</reference>
<evidence type="ECO:0008006" key="6">
    <source>
        <dbReference type="Google" id="ProtNLM"/>
    </source>
</evidence>
<feature type="domain" description="PEP-utilising enzyme mobile" evidence="2">
    <location>
        <begin position="403"/>
        <end position="474"/>
    </location>
</feature>
<dbReference type="PANTHER" id="PTHR43615:SF1">
    <property type="entry name" value="PPDK_N DOMAIN-CONTAINING PROTEIN"/>
    <property type="match status" value="1"/>
</dbReference>
<dbReference type="Gene3D" id="3.50.30.10">
    <property type="entry name" value="Phosphohistidine domain"/>
    <property type="match status" value="1"/>
</dbReference>
<evidence type="ECO:0000259" key="3">
    <source>
        <dbReference type="Pfam" id="PF01326"/>
    </source>
</evidence>
<evidence type="ECO:0000256" key="1">
    <source>
        <dbReference type="SAM" id="MobiDB-lite"/>
    </source>
</evidence>
<reference evidence="4" key="1">
    <citation type="journal article" date="2020" name="Biotechnol. Biofuels">
        <title>New insights from the biogas microbiome by comprehensive genome-resolved metagenomics of nearly 1600 species originating from multiple anaerobic digesters.</title>
        <authorList>
            <person name="Campanaro S."/>
            <person name="Treu L."/>
            <person name="Rodriguez-R L.M."/>
            <person name="Kovalovszki A."/>
            <person name="Ziels R.M."/>
            <person name="Maus I."/>
            <person name="Zhu X."/>
            <person name="Kougias P.G."/>
            <person name="Basile A."/>
            <person name="Luo G."/>
            <person name="Schluter A."/>
            <person name="Konstantinidis K.T."/>
            <person name="Angelidaki I."/>
        </authorList>
    </citation>
    <scope>NUCLEOTIDE SEQUENCE</scope>
    <source>
        <strain evidence="4">AS06rmzACSIP_7</strain>
    </source>
</reference>
<dbReference type="InterPro" id="IPR051549">
    <property type="entry name" value="PEP_Utilizing_Enz"/>
</dbReference>
<name>A0A971S0T5_9BACT</name>
<evidence type="ECO:0000313" key="4">
    <source>
        <dbReference type="EMBL" id="NLW35403.1"/>
    </source>
</evidence>
<dbReference type="GO" id="GO:0016301">
    <property type="term" value="F:kinase activity"/>
    <property type="evidence" value="ECO:0007669"/>
    <property type="project" value="InterPro"/>
</dbReference>
<dbReference type="InterPro" id="IPR008279">
    <property type="entry name" value="PEP-util_enz_mobile_dom"/>
</dbReference>
<sequence>RRKSVRPSPAGTSLEDLPHGLRERPPLEHVEVGKVYSIAMKAEKRFGRPQDVEWTFRGDSIFTLQSRPVTAGVKKDERSWNLSLRRSFENLRILRKRIEEDLIPSLVDEAEKLSDTDLLLLEDGELAEVLAQRHEAAERWIRVYWDEFIPFAHGARLFGQVYNDRMKPEDPFSFIDILRPDSMAGTDRNSRLERIAGEIARNGKLKENLKKVEAGSPSAEGEFFVREAMKELGPDSALILPGREQEMAFARLLLEMSGKTPLQKPRTARPGDLEESLLASFPDEEREFAMELLDLARASYRLRDEDNIYLGRVERLRDEALAEGAARLSAREGVAGNRSPIQEIIKALKDPLYMPVHATGDAPPAEERGFKVSPRQLTGQPAGHGLAKGKARVVRDRNDLFSFKSGEILVCDAIDPNMTFVVPLASGIVERRGGMLVHGAIIAREYGLACVTGVPDATTLIGTGDTLTVDGYLGIVVIHEHR</sequence>
<accession>A0A971S0T5</accession>
<comment type="caution">
    <text evidence="4">The sequence shown here is derived from an EMBL/GenBank/DDBJ whole genome shotgun (WGS) entry which is preliminary data.</text>
</comment>
<dbReference type="AlphaFoldDB" id="A0A971S0T5"/>
<dbReference type="Proteomes" id="UP000777265">
    <property type="component" value="Unassembled WGS sequence"/>
</dbReference>
<dbReference type="Pfam" id="PF00391">
    <property type="entry name" value="PEP-utilizers"/>
    <property type="match status" value="1"/>
</dbReference>
<dbReference type="InterPro" id="IPR036637">
    <property type="entry name" value="Phosphohistidine_dom_sf"/>
</dbReference>
<evidence type="ECO:0000313" key="5">
    <source>
        <dbReference type="Proteomes" id="UP000777265"/>
    </source>
</evidence>
<feature type="domain" description="Pyruvate phosphate dikinase AMP/ATP-binding" evidence="3">
    <location>
        <begin position="6"/>
        <end position="77"/>
    </location>
</feature>
<dbReference type="InterPro" id="IPR002192">
    <property type="entry name" value="PPDK_AMP/ATP-bd"/>
</dbReference>
<organism evidence="4 5">
    <name type="scientific">Syntrophorhabdus aromaticivorans</name>
    <dbReference type="NCBI Taxonomy" id="328301"/>
    <lineage>
        <taxon>Bacteria</taxon>
        <taxon>Pseudomonadati</taxon>
        <taxon>Thermodesulfobacteriota</taxon>
        <taxon>Syntrophorhabdia</taxon>
        <taxon>Syntrophorhabdales</taxon>
        <taxon>Syntrophorhabdaceae</taxon>
        <taxon>Syntrophorhabdus</taxon>
    </lineage>
</organism>
<gene>
    <name evidence="4" type="ORF">GXY80_07975</name>
</gene>
<protein>
    <recommendedName>
        <fullName evidence="6">PEP-utilising enzyme mobile domain-containing protein</fullName>
    </recommendedName>
</protein>
<dbReference type="SUPFAM" id="SSF56059">
    <property type="entry name" value="Glutathione synthetase ATP-binding domain-like"/>
    <property type="match status" value="1"/>
</dbReference>
<dbReference type="GO" id="GO:0005524">
    <property type="term" value="F:ATP binding"/>
    <property type="evidence" value="ECO:0007669"/>
    <property type="project" value="InterPro"/>
</dbReference>
<dbReference type="SUPFAM" id="SSF52009">
    <property type="entry name" value="Phosphohistidine domain"/>
    <property type="match status" value="1"/>
</dbReference>
<dbReference type="EMBL" id="JAAYEE010000129">
    <property type="protein sequence ID" value="NLW35403.1"/>
    <property type="molecule type" value="Genomic_DNA"/>
</dbReference>
<evidence type="ECO:0000259" key="2">
    <source>
        <dbReference type="Pfam" id="PF00391"/>
    </source>
</evidence>
<proteinExistence type="predicted"/>
<feature type="region of interest" description="Disordered" evidence="1">
    <location>
        <begin position="1"/>
        <end position="22"/>
    </location>
</feature>